<reference evidence="1" key="1">
    <citation type="submission" date="2021-11" db="EMBL/GenBank/DDBJ databases">
        <title>Study of the species diversity of bacterial strains isolated from a unique natural object - Shulgan-Tash cave (Bashkiria).</title>
        <authorList>
            <person name="Sazanova A.L."/>
            <person name="Chirak E.R."/>
            <person name="Safronova V.I."/>
        </authorList>
    </citation>
    <scope>NUCLEOTIDE SEQUENCE</scope>
    <source>
        <strain evidence="1">P1</strain>
    </source>
</reference>
<gene>
    <name evidence="1" type="ORF">LP422_20220</name>
</gene>
<proteinExistence type="predicted"/>
<name>A0AC61U3M8_9MICO</name>
<accession>A0AC61U3M8</accession>
<organism evidence="1 2">
    <name type="scientific">Janibacter limosus</name>
    <dbReference type="NCBI Taxonomy" id="53458"/>
    <lineage>
        <taxon>Bacteria</taxon>
        <taxon>Bacillati</taxon>
        <taxon>Actinomycetota</taxon>
        <taxon>Actinomycetes</taxon>
        <taxon>Micrococcales</taxon>
        <taxon>Intrasporangiaceae</taxon>
        <taxon>Janibacter</taxon>
    </lineage>
</organism>
<evidence type="ECO:0000313" key="1">
    <source>
        <dbReference type="EMBL" id="UUZ44635.1"/>
    </source>
</evidence>
<dbReference type="EMBL" id="CP087977">
    <property type="protein sequence ID" value="UUZ44635.1"/>
    <property type="molecule type" value="Genomic_DNA"/>
</dbReference>
<evidence type="ECO:0000313" key="2">
    <source>
        <dbReference type="Proteomes" id="UP001059663"/>
    </source>
</evidence>
<protein>
    <submittedName>
        <fullName evidence="1">Exodeoxyribonuclease V subunit gamma</fullName>
    </submittedName>
</protein>
<dbReference type="Proteomes" id="UP001059663">
    <property type="component" value="Chromosome"/>
</dbReference>
<sequence length="113" mass="11742">MALHLHRAQRTDTLADELGELLSSPLPDPFAQEVVVVPEQGIERWLAQRLSHRLGTGEGGTTGCAPASPSCAPAPSSRCSPAATTTTRGCRSTSSGRSSRSSTPRSGSRGASR</sequence>